<reference evidence="1 2" key="1">
    <citation type="submission" date="2013-09" db="EMBL/GenBank/DDBJ databases">
        <title>Genome sequencing of Arenimonas composti.</title>
        <authorList>
            <person name="Chen F."/>
            <person name="Wang G."/>
        </authorList>
    </citation>
    <scope>NUCLEOTIDE SEQUENCE [LARGE SCALE GENOMIC DNA]</scope>
    <source>
        <strain evidence="1 2">TR7-09</strain>
    </source>
</reference>
<dbReference type="RefSeq" id="WP_026816868.1">
    <property type="nucleotide sequence ID" value="NZ_AUFF01000003.1"/>
</dbReference>
<comment type="caution">
    <text evidence="1">The sequence shown here is derived from an EMBL/GenBank/DDBJ whole genome shotgun (WGS) entry which is preliminary data.</text>
</comment>
<dbReference type="GO" id="GO:0006352">
    <property type="term" value="P:DNA-templated transcription initiation"/>
    <property type="evidence" value="ECO:0007669"/>
    <property type="project" value="InterPro"/>
</dbReference>
<gene>
    <name evidence="1" type="ORF">P873_05080</name>
</gene>
<evidence type="ECO:0000313" key="2">
    <source>
        <dbReference type="Proteomes" id="UP000029391"/>
    </source>
</evidence>
<dbReference type="OrthoDB" id="128557at2"/>
<dbReference type="STRING" id="1121013.GCA_000426365_01598"/>
<dbReference type="AlphaFoldDB" id="A0A091BJ39"/>
<organism evidence="1 2">
    <name type="scientific">Arenimonas composti TR7-09 = DSM 18010</name>
    <dbReference type="NCBI Taxonomy" id="1121013"/>
    <lineage>
        <taxon>Bacteria</taxon>
        <taxon>Pseudomonadati</taxon>
        <taxon>Pseudomonadota</taxon>
        <taxon>Gammaproteobacteria</taxon>
        <taxon>Lysobacterales</taxon>
        <taxon>Lysobacteraceae</taxon>
        <taxon>Arenimonas</taxon>
    </lineage>
</organism>
<name>A0A091BJ39_9GAMM</name>
<dbReference type="InterPro" id="IPR013325">
    <property type="entry name" value="RNA_pol_sigma_r2"/>
</dbReference>
<accession>A0A091BJ39</accession>
<dbReference type="SUPFAM" id="SSF88946">
    <property type="entry name" value="Sigma2 domain of RNA polymerase sigma factors"/>
    <property type="match status" value="1"/>
</dbReference>
<keyword evidence="2" id="KW-1185">Reference proteome</keyword>
<evidence type="ECO:0000313" key="1">
    <source>
        <dbReference type="EMBL" id="KFN50799.1"/>
    </source>
</evidence>
<protein>
    <recommendedName>
        <fullName evidence="3">RNA polymerase sigma-70 region 2 domain-containing protein</fullName>
    </recommendedName>
</protein>
<dbReference type="eggNOG" id="COG1595">
    <property type="taxonomic scope" value="Bacteria"/>
</dbReference>
<dbReference type="GO" id="GO:0003700">
    <property type="term" value="F:DNA-binding transcription factor activity"/>
    <property type="evidence" value="ECO:0007669"/>
    <property type="project" value="InterPro"/>
</dbReference>
<dbReference type="Proteomes" id="UP000029391">
    <property type="component" value="Unassembled WGS sequence"/>
</dbReference>
<evidence type="ECO:0008006" key="3">
    <source>
        <dbReference type="Google" id="ProtNLM"/>
    </source>
</evidence>
<dbReference type="EMBL" id="AWXU01000015">
    <property type="protein sequence ID" value="KFN50799.1"/>
    <property type="molecule type" value="Genomic_DNA"/>
</dbReference>
<dbReference type="Gene3D" id="1.10.1740.10">
    <property type="match status" value="1"/>
</dbReference>
<proteinExistence type="predicted"/>
<sequence length="229" mass="24685">MDAEGGSTRWSLVLAAGSADAGAGDALQALLAAYRPVILAWFRRHAGSDAADDATQAFLLHFVEHRLAARADRERGSFRAFLHAAMQNHHRQAWRDAHAARRDAGLPAGEAALAALADPAPDVAAAFDRDWALQVVARAAERLRTEATRAGKARLFAALQPFLVEPPAAADYARIGGELGMSANHVAVAVRRLRERLRDHVRRELADTLAAGADVDAELAWLRRALRGD</sequence>